<organism evidence="1 2">
    <name type="scientific">Aspergillus glaucus CBS 516.65</name>
    <dbReference type="NCBI Taxonomy" id="1160497"/>
    <lineage>
        <taxon>Eukaryota</taxon>
        <taxon>Fungi</taxon>
        <taxon>Dikarya</taxon>
        <taxon>Ascomycota</taxon>
        <taxon>Pezizomycotina</taxon>
        <taxon>Eurotiomycetes</taxon>
        <taxon>Eurotiomycetidae</taxon>
        <taxon>Eurotiales</taxon>
        <taxon>Aspergillaceae</taxon>
        <taxon>Aspergillus</taxon>
        <taxon>Aspergillus subgen. Aspergillus</taxon>
    </lineage>
</organism>
<protein>
    <submittedName>
        <fullName evidence="1">Uncharacterized protein</fullName>
    </submittedName>
</protein>
<dbReference type="RefSeq" id="XP_022396225.1">
    <property type="nucleotide sequence ID" value="XM_022539462.1"/>
</dbReference>
<dbReference type="Gene3D" id="3.40.50.300">
    <property type="entry name" value="P-loop containing nucleotide triphosphate hydrolases"/>
    <property type="match status" value="1"/>
</dbReference>
<reference evidence="2" key="1">
    <citation type="journal article" date="2017" name="Genome Biol.">
        <title>Comparative genomics reveals high biological diversity and specific adaptations in the industrially and medically important fungal genus Aspergillus.</title>
        <authorList>
            <person name="de Vries R.P."/>
            <person name="Riley R."/>
            <person name="Wiebenga A."/>
            <person name="Aguilar-Osorio G."/>
            <person name="Amillis S."/>
            <person name="Uchima C.A."/>
            <person name="Anderluh G."/>
            <person name="Asadollahi M."/>
            <person name="Askin M."/>
            <person name="Barry K."/>
            <person name="Battaglia E."/>
            <person name="Bayram O."/>
            <person name="Benocci T."/>
            <person name="Braus-Stromeyer S.A."/>
            <person name="Caldana C."/>
            <person name="Canovas D."/>
            <person name="Cerqueira G.C."/>
            <person name="Chen F."/>
            <person name="Chen W."/>
            <person name="Choi C."/>
            <person name="Clum A."/>
            <person name="Dos Santos R.A."/>
            <person name="Damasio A.R."/>
            <person name="Diallinas G."/>
            <person name="Emri T."/>
            <person name="Fekete E."/>
            <person name="Flipphi M."/>
            <person name="Freyberg S."/>
            <person name="Gallo A."/>
            <person name="Gournas C."/>
            <person name="Habgood R."/>
            <person name="Hainaut M."/>
            <person name="Harispe M.L."/>
            <person name="Henrissat B."/>
            <person name="Hilden K.S."/>
            <person name="Hope R."/>
            <person name="Hossain A."/>
            <person name="Karabika E."/>
            <person name="Karaffa L."/>
            <person name="Karanyi Z."/>
            <person name="Krasevec N."/>
            <person name="Kuo A."/>
            <person name="Kusch H."/>
            <person name="LaButti K."/>
            <person name="Lagendijk E.L."/>
            <person name="Lapidus A."/>
            <person name="Levasseur A."/>
            <person name="Lindquist E."/>
            <person name="Lipzen A."/>
            <person name="Logrieco A.F."/>
            <person name="MacCabe A."/>
            <person name="Maekelae M.R."/>
            <person name="Malavazi I."/>
            <person name="Melin P."/>
            <person name="Meyer V."/>
            <person name="Mielnichuk N."/>
            <person name="Miskei M."/>
            <person name="Molnar A.P."/>
            <person name="Mule G."/>
            <person name="Ngan C.Y."/>
            <person name="Orejas M."/>
            <person name="Orosz E."/>
            <person name="Ouedraogo J.P."/>
            <person name="Overkamp K.M."/>
            <person name="Park H.-S."/>
            <person name="Perrone G."/>
            <person name="Piumi F."/>
            <person name="Punt P.J."/>
            <person name="Ram A.F."/>
            <person name="Ramon A."/>
            <person name="Rauscher S."/>
            <person name="Record E."/>
            <person name="Riano-Pachon D.M."/>
            <person name="Robert V."/>
            <person name="Roehrig J."/>
            <person name="Ruller R."/>
            <person name="Salamov A."/>
            <person name="Salih N.S."/>
            <person name="Samson R.A."/>
            <person name="Sandor E."/>
            <person name="Sanguinetti M."/>
            <person name="Schuetze T."/>
            <person name="Sepcic K."/>
            <person name="Shelest E."/>
            <person name="Sherlock G."/>
            <person name="Sophianopoulou V."/>
            <person name="Squina F.M."/>
            <person name="Sun H."/>
            <person name="Susca A."/>
            <person name="Todd R.B."/>
            <person name="Tsang A."/>
            <person name="Unkles S.E."/>
            <person name="van de Wiele N."/>
            <person name="van Rossen-Uffink D."/>
            <person name="Oliveira J.V."/>
            <person name="Vesth T.C."/>
            <person name="Visser J."/>
            <person name="Yu J.-H."/>
            <person name="Zhou M."/>
            <person name="Andersen M.R."/>
            <person name="Archer D.B."/>
            <person name="Baker S.E."/>
            <person name="Benoit I."/>
            <person name="Brakhage A.A."/>
            <person name="Braus G.H."/>
            <person name="Fischer R."/>
            <person name="Frisvad J.C."/>
            <person name="Goldman G.H."/>
            <person name="Houbraken J."/>
            <person name="Oakley B."/>
            <person name="Pocsi I."/>
            <person name="Scazzocchio C."/>
            <person name="Seiboth B."/>
            <person name="vanKuyk P.A."/>
            <person name="Wortman J."/>
            <person name="Dyer P.S."/>
            <person name="Grigoriev I.V."/>
        </authorList>
    </citation>
    <scope>NUCLEOTIDE SEQUENCE [LARGE SCALE GENOMIC DNA]</scope>
    <source>
        <strain evidence="2">CBS 516.65</strain>
    </source>
</reference>
<evidence type="ECO:0000313" key="2">
    <source>
        <dbReference type="Proteomes" id="UP000184300"/>
    </source>
</evidence>
<dbReference type="EMBL" id="KV878917">
    <property type="protein sequence ID" value="OJJ79527.1"/>
    <property type="molecule type" value="Genomic_DNA"/>
</dbReference>
<dbReference type="OrthoDB" id="4510446at2759"/>
<dbReference type="VEuPathDB" id="FungiDB:ASPGLDRAFT_1041023"/>
<dbReference type="InterPro" id="IPR040632">
    <property type="entry name" value="Sulfotransfer_4"/>
</dbReference>
<accession>A0A1L9V6H2</accession>
<dbReference type="Pfam" id="PF17784">
    <property type="entry name" value="Sulfotransfer_4"/>
    <property type="match status" value="1"/>
</dbReference>
<dbReference type="AlphaFoldDB" id="A0A1L9V6H2"/>
<dbReference type="GeneID" id="34455723"/>
<gene>
    <name evidence="1" type="ORF">ASPGLDRAFT_1041023</name>
</gene>
<evidence type="ECO:0000313" key="1">
    <source>
        <dbReference type="EMBL" id="OJJ79527.1"/>
    </source>
</evidence>
<dbReference type="PANTHER" id="PTHR36978:SF4">
    <property type="entry name" value="P-LOOP CONTAINING NUCLEOSIDE TRIPHOSPHATE HYDROLASE PROTEIN"/>
    <property type="match status" value="1"/>
</dbReference>
<sequence>MQVASFHPRFQASWILEFIPCPALGECVWIASPTKKTQYFGSEKRVANRCLSQYEDHQSHSCNFRVHGKQAIIEHYDTIRSLVPPERLLEYELRDGWGPLCEFLELECPKEEFPSGNDGGDFKALVRQLDWMRVREAAWQNRWMAAVVVVAAAGLRYFST</sequence>
<dbReference type="InterPro" id="IPR027417">
    <property type="entry name" value="P-loop_NTPase"/>
</dbReference>
<dbReference type="STRING" id="1160497.A0A1L9V6H2"/>
<keyword evidence="2" id="KW-1185">Reference proteome</keyword>
<proteinExistence type="predicted"/>
<name>A0A1L9V6H2_ASPGL</name>
<dbReference type="Proteomes" id="UP000184300">
    <property type="component" value="Unassembled WGS sequence"/>
</dbReference>
<dbReference type="PANTHER" id="PTHR36978">
    <property type="entry name" value="P-LOOP CONTAINING NUCLEOTIDE TRIPHOSPHATE HYDROLASE"/>
    <property type="match status" value="1"/>
</dbReference>